<accession>A0A2P0ZGB7</accession>
<reference evidence="1" key="1">
    <citation type="journal article" date="2018" name="Science">
        <title>Natural noncanonical protein splicing yields products with diverse ?-amino acid residues.</title>
        <authorList>
            <person name="Morinaka B.I."/>
            <person name="Lakis E."/>
            <person name="Verest M."/>
            <person name="Helf M.J."/>
            <person name="Scalvenzi T."/>
            <person name="Vagstad A.L."/>
            <person name="Sims J."/>
            <person name="Sunagawa S."/>
            <person name="Gugger M."/>
            <person name="Piel J."/>
        </authorList>
    </citation>
    <scope>NUCLEOTIDE SEQUENCE</scope>
    <source>
        <strain evidence="1">PCC 7415</strain>
    </source>
</reference>
<protein>
    <submittedName>
        <fullName evidence="1">Uncharacterized protein</fullName>
    </submittedName>
</protein>
<name>A0A2P0ZGB7_9CYAN</name>
<dbReference type="EMBL" id="MG373767">
    <property type="protein sequence ID" value="AVH79494.1"/>
    <property type="molecule type" value="Genomic_DNA"/>
</dbReference>
<proteinExistence type="predicted"/>
<sequence>MINPISHEEEPDFHSSIQESLKQLSAELGSPLDETLVMQIYQNACDLLSHLSPSPLTLARVAGTLLVYQIQDTEQEEFKWFNTQVKQCLDEEEVEELIESIYRTDAL</sequence>
<dbReference type="AlphaFoldDB" id="A0A2P0ZGB7"/>
<organism evidence="1">
    <name type="scientific">[Tolypothrix] sp. PCC 7415</name>
    <dbReference type="NCBI Taxonomy" id="373957"/>
    <lineage>
        <taxon>Bacteria</taxon>
        <taxon>Bacillati</taxon>
        <taxon>Cyanobacteriota</taxon>
        <taxon>Cyanophyceae</taxon>
        <taxon>Nostocales</taxon>
        <taxon>Fortieaceae</taxon>
        <taxon>Roholtiella</taxon>
    </lineage>
</organism>
<evidence type="ECO:0000313" key="1">
    <source>
        <dbReference type="EMBL" id="AVH79494.1"/>
    </source>
</evidence>